<dbReference type="PANTHER" id="PTHR30055">
    <property type="entry name" value="HTH-TYPE TRANSCRIPTIONAL REGULATOR RUTR"/>
    <property type="match status" value="1"/>
</dbReference>
<feature type="DNA-binding region" description="H-T-H motif" evidence="4">
    <location>
        <begin position="36"/>
        <end position="55"/>
    </location>
</feature>
<dbReference type="InterPro" id="IPR050109">
    <property type="entry name" value="HTH-type_TetR-like_transc_reg"/>
</dbReference>
<keyword evidence="3" id="KW-0804">Transcription</keyword>
<keyword evidence="7" id="KW-1185">Reference proteome</keyword>
<gene>
    <name evidence="6" type="ORF">FD13_GL001740</name>
</gene>
<evidence type="ECO:0000313" key="6">
    <source>
        <dbReference type="EMBL" id="KRN02522.1"/>
    </source>
</evidence>
<evidence type="ECO:0000256" key="3">
    <source>
        <dbReference type="ARBA" id="ARBA00023163"/>
    </source>
</evidence>
<dbReference type="STRING" id="1423803.FD13_GL001740"/>
<dbReference type="InterPro" id="IPR009057">
    <property type="entry name" value="Homeodomain-like_sf"/>
</dbReference>
<reference evidence="6 7" key="1">
    <citation type="journal article" date="2015" name="Genome Announc.">
        <title>Expanding the biotechnology potential of lactobacilli through comparative genomics of 213 strains and associated genera.</title>
        <authorList>
            <person name="Sun Z."/>
            <person name="Harris H.M."/>
            <person name="McCann A."/>
            <person name="Guo C."/>
            <person name="Argimon S."/>
            <person name="Zhang W."/>
            <person name="Yang X."/>
            <person name="Jeffery I.B."/>
            <person name="Cooney J.C."/>
            <person name="Kagawa T.F."/>
            <person name="Liu W."/>
            <person name="Song Y."/>
            <person name="Salvetti E."/>
            <person name="Wrobel A."/>
            <person name="Rasinkangas P."/>
            <person name="Parkhill J."/>
            <person name="Rea M.C."/>
            <person name="O'Sullivan O."/>
            <person name="Ritari J."/>
            <person name="Douillard F.P."/>
            <person name="Paul Ross R."/>
            <person name="Yang R."/>
            <person name="Briner A.E."/>
            <person name="Felis G.E."/>
            <person name="de Vos W.M."/>
            <person name="Barrangou R."/>
            <person name="Klaenhammer T.R."/>
            <person name="Caufield P.W."/>
            <person name="Cui Y."/>
            <person name="Zhang H."/>
            <person name="O'Toole P.W."/>
        </authorList>
    </citation>
    <scope>NUCLEOTIDE SEQUENCE [LARGE SCALE GENOMIC DNA]</scope>
    <source>
        <strain evidence="6 7">DSM 21775</strain>
    </source>
</reference>
<proteinExistence type="predicted"/>
<evidence type="ECO:0000256" key="2">
    <source>
        <dbReference type="ARBA" id="ARBA00023125"/>
    </source>
</evidence>
<evidence type="ECO:0000259" key="5">
    <source>
        <dbReference type="PROSITE" id="PS50977"/>
    </source>
</evidence>
<evidence type="ECO:0000256" key="1">
    <source>
        <dbReference type="ARBA" id="ARBA00023015"/>
    </source>
</evidence>
<evidence type="ECO:0000256" key="4">
    <source>
        <dbReference type="PROSITE-ProRule" id="PRU00335"/>
    </source>
</evidence>
<keyword evidence="1" id="KW-0805">Transcription regulation</keyword>
<keyword evidence="2 4" id="KW-0238">DNA-binding</keyword>
<dbReference type="PATRIC" id="fig|1423803.3.peg.1797"/>
<comment type="caution">
    <text evidence="6">The sequence shown here is derived from an EMBL/GenBank/DDBJ whole genome shotgun (WGS) entry which is preliminary data.</text>
</comment>
<dbReference type="GO" id="GO:0003700">
    <property type="term" value="F:DNA-binding transcription factor activity"/>
    <property type="evidence" value="ECO:0007669"/>
    <property type="project" value="TreeGrafter"/>
</dbReference>
<dbReference type="PANTHER" id="PTHR30055:SF234">
    <property type="entry name" value="HTH-TYPE TRANSCRIPTIONAL REGULATOR BETI"/>
    <property type="match status" value="1"/>
</dbReference>
<dbReference type="Gene3D" id="1.10.357.10">
    <property type="entry name" value="Tetracycline Repressor, domain 2"/>
    <property type="match status" value="1"/>
</dbReference>
<dbReference type="InterPro" id="IPR001647">
    <property type="entry name" value="HTH_TetR"/>
</dbReference>
<name>A0A0R2DQI2_9LACO</name>
<evidence type="ECO:0000313" key="7">
    <source>
        <dbReference type="Proteomes" id="UP000051589"/>
    </source>
</evidence>
<dbReference type="Proteomes" id="UP000051589">
    <property type="component" value="Unassembled WGS sequence"/>
</dbReference>
<protein>
    <submittedName>
        <fullName evidence="6">Transcriptional regulator</fullName>
    </submittedName>
</protein>
<organism evidence="6 7">
    <name type="scientific">Levilactobacillus senmaizukei DSM 21775 = NBRC 103853</name>
    <dbReference type="NCBI Taxonomy" id="1423803"/>
    <lineage>
        <taxon>Bacteria</taxon>
        <taxon>Bacillati</taxon>
        <taxon>Bacillota</taxon>
        <taxon>Bacilli</taxon>
        <taxon>Lactobacillales</taxon>
        <taxon>Lactobacillaceae</taxon>
        <taxon>Levilactobacillus</taxon>
    </lineage>
</organism>
<dbReference type="EMBL" id="AYZH01000006">
    <property type="protein sequence ID" value="KRN02522.1"/>
    <property type="molecule type" value="Genomic_DNA"/>
</dbReference>
<dbReference type="Pfam" id="PF00440">
    <property type="entry name" value="TetR_N"/>
    <property type="match status" value="1"/>
</dbReference>
<dbReference type="PRINTS" id="PR00455">
    <property type="entry name" value="HTHTETR"/>
</dbReference>
<dbReference type="AlphaFoldDB" id="A0A0R2DQI2"/>
<feature type="domain" description="HTH tetR-type" evidence="5">
    <location>
        <begin position="13"/>
        <end position="73"/>
    </location>
</feature>
<dbReference type="SUPFAM" id="SSF46689">
    <property type="entry name" value="Homeodomain-like"/>
    <property type="match status" value="1"/>
</dbReference>
<dbReference type="PROSITE" id="PS50977">
    <property type="entry name" value="HTH_TETR_2"/>
    <property type="match status" value="1"/>
</dbReference>
<sequence>MEAERSDKVMTDEEKLERIAAAASELFIQPGYHETQMQMIAQRAHVAVGSLYRLFSGKEALLDYVFQMTVPTMTALPSSTYPLRPVDPRELIRQTEAAYRDWNHQLAKQRTPDLDSLLTTLFVTFKRYGRYFLILEHNPTVNPALTALYRQQRQEIYQQVGDFLMQSRPSLKDPERNGVVVVDLVFWWCAHKRYDSFETEMARSDDEQMLTVVREMLRRSYQ</sequence>
<accession>A0A0R2DQI2</accession>
<dbReference type="GO" id="GO:0000976">
    <property type="term" value="F:transcription cis-regulatory region binding"/>
    <property type="evidence" value="ECO:0007669"/>
    <property type="project" value="TreeGrafter"/>
</dbReference>